<evidence type="ECO:0000256" key="1">
    <source>
        <dbReference type="SAM" id="MobiDB-lite"/>
    </source>
</evidence>
<proteinExistence type="predicted"/>
<protein>
    <submittedName>
        <fullName evidence="3">Uncharacterized protein LOC103075729</fullName>
    </submittedName>
</protein>
<dbReference type="RefSeq" id="XP_007457233.1">
    <property type="nucleotide sequence ID" value="XM_007457171.1"/>
</dbReference>
<feature type="region of interest" description="Disordered" evidence="1">
    <location>
        <begin position="31"/>
        <end position="60"/>
    </location>
</feature>
<name>A0A340X6Q3_LIPVE</name>
<dbReference type="KEGG" id="lve:103075729"/>
<dbReference type="InParanoid" id="A0A340X6Q3"/>
<feature type="region of interest" description="Disordered" evidence="1">
    <location>
        <begin position="175"/>
        <end position="250"/>
    </location>
</feature>
<sequence>MRCPGKLGLKADLRVGTGGSGTGMCVRPAQAQAADPGRLPGGRSNDALNSRPTSKLPPGRQRRIVPDLLWLPCCAFLFPPRGTLSPLLSSLLLGPGRCRSLAWCLVEKRSGLPKAWRSVLDRGLSPPPQHPTEPEPSGRDLGGGWEETAPGKVEGVILGLTVPRGVTFLSCGPSPLMNGTEAEEGKRKPLRSAPGEAGPSEGPAAPGAQSAPGCVPLPQARSGPTFPGELGGTAATEAQRGVTDDQASPDRVGVGGLDWVPPLLEPLPTFLSPRPGSSAPRISACLASDFPTGDPLAAGDHFCPA</sequence>
<keyword evidence="2" id="KW-1185">Reference proteome</keyword>
<reference evidence="3" key="1">
    <citation type="submission" date="2025-08" db="UniProtKB">
        <authorList>
            <consortium name="RefSeq"/>
        </authorList>
    </citation>
    <scope>IDENTIFICATION</scope>
</reference>
<feature type="compositionally biased region" description="Low complexity" evidence="1">
    <location>
        <begin position="192"/>
        <end position="213"/>
    </location>
</feature>
<evidence type="ECO:0000313" key="2">
    <source>
        <dbReference type="Proteomes" id="UP000265300"/>
    </source>
</evidence>
<accession>A0A340X6Q3</accession>
<dbReference type="Proteomes" id="UP000265300">
    <property type="component" value="Unplaced"/>
</dbReference>
<evidence type="ECO:0000313" key="3">
    <source>
        <dbReference type="RefSeq" id="XP_007457233.1"/>
    </source>
</evidence>
<feature type="region of interest" description="Disordered" evidence="1">
    <location>
        <begin position="119"/>
        <end position="149"/>
    </location>
</feature>
<dbReference type="GeneID" id="103075729"/>
<gene>
    <name evidence="3" type="primary">LOC103075729</name>
</gene>
<organism evidence="2 3">
    <name type="scientific">Lipotes vexillifer</name>
    <name type="common">Yangtze river dolphin</name>
    <dbReference type="NCBI Taxonomy" id="118797"/>
    <lineage>
        <taxon>Eukaryota</taxon>
        <taxon>Metazoa</taxon>
        <taxon>Chordata</taxon>
        <taxon>Craniata</taxon>
        <taxon>Vertebrata</taxon>
        <taxon>Euteleostomi</taxon>
        <taxon>Mammalia</taxon>
        <taxon>Eutheria</taxon>
        <taxon>Laurasiatheria</taxon>
        <taxon>Artiodactyla</taxon>
        <taxon>Whippomorpha</taxon>
        <taxon>Cetacea</taxon>
        <taxon>Odontoceti</taxon>
        <taxon>Lipotidae</taxon>
        <taxon>Lipotes</taxon>
    </lineage>
</organism>
<dbReference type="AlphaFoldDB" id="A0A340X6Q3"/>